<evidence type="ECO:0000313" key="1">
    <source>
        <dbReference type="EMBL" id="KAK0502773.1"/>
    </source>
</evidence>
<reference evidence="1" key="1">
    <citation type="submission" date="2023-06" db="EMBL/GenBank/DDBJ databases">
        <authorList>
            <consortium name="Lawrence Berkeley National Laboratory"/>
            <person name="Ahrendt S."/>
            <person name="Sahu N."/>
            <person name="Indic B."/>
            <person name="Wong-Bajracharya J."/>
            <person name="Merenyi Z."/>
            <person name="Ke H.-M."/>
            <person name="Monk M."/>
            <person name="Kocsube S."/>
            <person name="Drula E."/>
            <person name="Lipzen A."/>
            <person name="Balint B."/>
            <person name="Henrissat B."/>
            <person name="Andreopoulos B."/>
            <person name="Martin F.M."/>
            <person name="Harder C.B."/>
            <person name="Rigling D."/>
            <person name="Ford K.L."/>
            <person name="Foster G.D."/>
            <person name="Pangilinan J."/>
            <person name="Papanicolaou A."/>
            <person name="Barry K."/>
            <person name="LaButti K."/>
            <person name="Viragh M."/>
            <person name="Koriabine M."/>
            <person name="Yan M."/>
            <person name="Riley R."/>
            <person name="Champramary S."/>
            <person name="Plett K.L."/>
            <person name="Tsai I.J."/>
            <person name="Slot J."/>
            <person name="Sipos G."/>
            <person name="Plett J."/>
            <person name="Nagy L.G."/>
            <person name="Grigoriev I.V."/>
        </authorList>
    </citation>
    <scope>NUCLEOTIDE SEQUENCE</scope>
    <source>
        <strain evidence="1">HWK02</strain>
    </source>
</reference>
<evidence type="ECO:0000313" key="2">
    <source>
        <dbReference type="Proteomes" id="UP001175228"/>
    </source>
</evidence>
<name>A0AA39QH05_9AGAR</name>
<sequence length="286" mass="31485">MLFQHICDWCAHGIYAHVDYISMFVHQCPPMHYAAYYPKTPRLQGCTCSVSLIERMPVVNAYRSSATLPYEADVLPSNLATFTGDTTNISFTPVPMPIPPFNNVPSHSYGKILAPHPTSQLVCQTAFMAQIDAHSSQVGNFDIAQYQNDSFSIIHNVQDSNTSGNTIPVTIVSRVCEIDPASICLYERNAPDRTFSTRRVAGLGKRMLWSSHAIMGKAEFDLIMCPHTRSRPSPATLIGISLDDAGHYDRAATKRPPKTSAIAVWAGDHAKMTTVDPARRNSNNTG</sequence>
<keyword evidence="2" id="KW-1185">Reference proteome</keyword>
<organism evidence="1 2">
    <name type="scientific">Armillaria luteobubalina</name>
    <dbReference type="NCBI Taxonomy" id="153913"/>
    <lineage>
        <taxon>Eukaryota</taxon>
        <taxon>Fungi</taxon>
        <taxon>Dikarya</taxon>
        <taxon>Basidiomycota</taxon>
        <taxon>Agaricomycotina</taxon>
        <taxon>Agaricomycetes</taxon>
        <taxon>Agaricomycetidae</taxon>
        <taxon>Agaricales</taxon>
        <taxon>Marasmiineae</taxon>
        <taxon>Physalacriaceae</taxon>
        <taxon>Armillaria</taxon>
    </lineage>
</organism>
<comment type="caution">
    <text evidence="1">The sequence shown here is derived from an EMBL/GenBank/DDBJ whole genome shotgun (WGS) entry which is preliminary data.</text>
</comment>
<gene>
    <name evidence="1" type="ORF">EDD18DRAFT_1421013</name>
</gene>
<protein>
    <submittedName>
        <fullName evidence="1">Uncharacterized protein</fullName>
    </submittedName>
</protein>
<dbReference type="Proteomes" id="UP001175228">
    <property type="component" value="Unassembled WGS sequence"/>
</dbReference>
<dbReference type="EMBL" id="JAUEPU010000004">
    <property type="protein sequence ID" value="KAK0502773.1"/>
    <property type="molecule type" value="Genomic_DNA"/>
</dbReference>
<dbReference type="AlphaFoldDB" id="A0AA39QH05"/>
<accession>A0AA39QH05</accession>
<proteinExistence type="predicted"/>